<evidence type="ECO:0000313" key="5">
    <source>
        <dbReference type="Proteomes" id="UP000237839"/>
    </source>
</evidence>
<dbReference type="Gene3D" id="1.20.120.450">
    <property type="entry name" value="dinb family like domain"/>
    <property type="match status" value="1"/>
</dbReference>
<accession>A0A2S9H4H1</accession>
<dbReference type="AlphaFoldDB" id="A0A2S9H4H1"/>
<keyword evidence="2 3" id="KW-0479">Metal-binding</keyword>
<evidence type="ECO:0000256" key="3">
    <source>
        <dbReference type="PIRSR" id="PIRSR607837-1"/>
    </source>
</evidence>
<evidence type="ECO:0000256" key="2">
    <source>
        <dbReference type="ARBA" id="ARBA00022723"/>
    </source>
</evidence>
<dbReference type="PANTHER" id="PTHR37302">
    <property type="entry name" value="SLR1116 PROTEIN"/>
    <property type="match status" value="1"/>
</dbReference>
<dbReference type="InterPro" id="IPR007837">
    <property type="entry name" value="DinB"/>
</dbReference>
<feature type="binding site" evidence="3">
    <location>
        <position position="138"/>
    </location>
    <ligand>
        <name>a divalent metal cation</name>
        <dbReference type="ChEBI" id="CHEBI:60240"/>
    </ligand>
</feature>
<dbReference type="SUPFAM" id="SSF109854">
    <property type="entry name" value="DinB/YfiT-like putative metalloenzymes"/>
    <property type="match status" value="1"/>
</dbReference>
<protein>
    <recommendedName>
        <fullName evidence="6">DinB family</fullName>
    </recommendedName>
</protein>
<proteinExistence type="inferred from homology"/>
<dbReference type="EMBL" id="PUGF01000001">
    <property type="protein sequence ID" value="PRC94885.1"/>
    <property type="molecule type" value="Genomic_DNA"/>
</dbReference>
<dbReference type="GO" id="GO:0046872">
    <property type="term" value="F:metal ion binding"/>
    <property type="evidence" value="ECO:0007669"/>
    <property type="project" value="UniProtKB-KW"/>
</dbReference>
<evidence type="ECO:0000256" key="1">
    <source>
        <dbReference type="ARBA" id="ARBA00008635"/>
    </source>
</evidence>
<name>A0A2S9H4H1_9BURK</name>
<dbReference type="InterPro" id="IPR034660">
    <property type="entry name" value="DinB/YfiT-like"/>
</dbReference>
<keyword evidence="5" id="KW-1185">Reference proteome</keyword>
<dbReference type="PANTHER" id="PTHR37302:SF1">
    <property type="entry name" value="PROTEIN DINB"/>
    <property type="match status" value="1"/>
</dbReference>
<dbReference type="RefSeq" id="WP_105529801.1">
    <property type="nucleotide sequence ID" value="NZ_PUGF01000001.1"/>
</dbReference>
<feature type="binding site" evidence="3">
    <location>
        <position position="50"/>
    </location>
    <ligand>
        <name>a divalent metal cation</name>
        <dbReference type="ChEBI" id="CHEBI:60240"/>
    </ligand>
</feature>
<comment type="caution">
    <text evidence="4">The sequence shown here is derived from an EMBL/GenBank/DDBJ whole genome shotgun (WGS) entry which is preliminary data.</text>
</comment>
<gene>
    <name evidence="4" type="ORF">S2091_0080</name>
</gene>
<comment type="similarity">
    <text evidence="1">Belongs to the DinB family.</text>
</comment>
<reference evidence="4 5" key="1">
    <citation type="submission" date="2018-02" db="EMBL/GenBank/DDBJ databases">
        <title>Solimicrobium silvestre gen. nov., sp. nov., isolated from alpine forest soil.</title>
        <authorList>
            <person name="Margesin R."/>
            <person name="Albuquerque L."/>
            <person name="Zhang D.-C."/>
            <person name="Froufe H.J.C."/>
            <person name="Severino R."/>
            <person name="Roxo I."/>
            <person name="Egas C."/>
            <person name="Da Costa M.S."/>
        </authorList>
    </citation>
    <scope>NUCLEOTIDE SEQUENCE [LARGE SCALE GENOMIC DNA]</scope>
    <source>
        <strain evidence="4 5">S20-91</strain>
    </source>
</reference>
<dbReference type="OrthoDB" id="9807509at2"/>
<organism evidence="4 5">
    <name type="scientific">Solimicrobium silvestre</name>
    <dbReference type="NCBI Taxonomy" id="2099400"/>
    <lineage>
        <taxon>Bacteria</taxon>
        <taxon>Pseudomonadati</taxon>
        <taxon>Pseudomonadota</taxon>
        <taxon>Betaproteobacteria</taxon>
        <taxon>Burkholderiales</taxon>
        <taxon>Oxalobacteraceae</taxon>
        <taxon>Solimicrobium</taxon>
    </lineage>
</organism>
<sequence length="168" mass="19431">MTELNNIRMLTRYKAWANKIIYETVASLPADEATKERPTRFKNMVHTLNHIYVIDHIFQAHLEGRKHDYQARNTPTHPPLEQLWQSVQVLDNWYVELSDKLTADALGEMINFHFVDGGAGRMTRAQMILHVVNHGTYHRGFVGDMLYQVPVIPPATDLPVFLRDVPQN</sequence>
<dbReference type="Pfam" id="PF05163">
    <property type="entry name" value="DinB"/>
    <property type="match status" value="1"/>
</dbReference>
<feature type="binding site" evidence="3">
    <location>
        <position position="134"/>
    </location>
    <ligand>
        <name>a divalent metal cation</name>
        <dbReference type="ChEBI" id="CHEBI:60240"/>
    </ligand>
</feature>
<evidence type="ECO:0000313" key="4">
    <source>
        <dbReference type="EMBL" id="PRC94885.1"/>
    </source>
</evidence>
<dbReference type="Proteomes" id="UP000237839">
    <property type="component" value="Unassembled WGS sequence"/>
</dbReference>
<evidence type="ECO:0008006" key="6">
    <source>
        <dbReference type="Google" id="ProtNLM"/>
    </source>
</evidence>